<evidence type="ECO:0000259" key="3">
    <source>
        <dbReference type="PROSITE" id="PS50026"/>
    </source>
</evidence>
<evidence type="ECO:0000256" key="1">
    <source>
        <dbReference type="PROSITE-ProRule" id="PRU00076"/>
    </source>
</evidence>
<dbReference type="PROSITE" id="PS00022">
    <property type="entry name" value="EGF_1"/>
    <property type="match status" value="2"/>
</dbReference>
<keyword evidence="5" id="KW-1185">Reference proteome</keyword>
<feature type="disulfide bond" evidence="1">
    <location>
        <begin position="418"/>
        <end position="427"/>
    </location>
</feature>
<dbReference type="InterPro" id="IPR000742">
    <property type="entry name" value="EGF"/>
</dbReference>
<sequence length="447" mass="48187">MHAFLTFLLLPFCLLSATTTFDQTSIVYDQTGSVTINEALEITLSFQPVVNNTLASGDLVYFRMPRFTTATYKMGEDGGAAGNNIAMGSVELSPSTEWKASWTEGSWCAGCENPYNSSMITLQRRDLNAIVDNTLHVVTIFKSNRIKAYCGAAANWNQLKIATNATGAFVEQPIAVSPLVGNGCQDKSSCNLHGTCDFCYNTCTCDVGYGNPSEIFDYVQISCAERTCPAGRSLADLPTHSNAGHGMAECSNNGICSRDLGFCECFDGWEGLACDRRVCPNKCSGHGICASMQEQAGMQNAFPLNNNVTFVHYGSSDLARNRSAWDYNIMYSCVCDSSWEVGLESGEYQLAEWWGPSCNLRRCPHGDDPQKTAANETNCEGVTAAGGLGVGKAGNGCYVECSNRGVCNYVEGVGTCKCFDGFLGENCGTMSEYGMLMGEWIDPAATE</sequence>
<name>A0ABQ6MMD3_9STRA</name>
<dbReference type="Proteomes" id="UP001165060">
    <property type="component" value="Unassembled WGS sequence"/>
</dbReference>
<protein>
    <recommendedName>
        <fullName evidence="3">EGF-like domain-containing protein</fullName>
    </recommendedName>
</protein>
<organism evidence="4 5">
    <name type="scientific">Tetraparma gracilis</name>
    <dbReference type="NCBI Taxonomy" id="2962635"/>
    <lineage>
        <taxon>Eukaryota</taxon>
        <taxon>Sar</taxon>
        <taxon>Stramenopiles</taxon>
        <taxon>Ochrophyta</taxon>
        <taxon>Bolidophyceae</taxon>
        <taxon>Parmales</taxon>
        <taxon>Triparmaceae</taxon>
        <taxon>Tetraparma</taxon>
    </lineage>
</organism>
<proteinExistence type="predicted"/>
<dbReference type="Pfam" id="PF23106">
    <property type="entry name" value="EGF_Teneurin"/>
    <property type="match status" value="1"/>
</dbReference>
<feature type="disulfide bond" evidence="1">
    <location>
        <begin position="397"/>
        <end position="407"/>
    </location>
</feature>
<dbReference type="PROSITE" id="PS50026">
    <property type="entry name" value="EGF_3"/>
    <property type="match status" value="1"/>
</dbReference>
<evidence type="ECO:0000256" key="2">
    <source>
        <dbReference type="SAM" id="SignalP"/>
    </source>
</evidence>
<keyword evidence="1" id="KW-0245">EGF-like domain</keyword>
<dbReference type="PANTHER" id="PTHR24032">
    <property type="entry name" value="EGF-LIKE DOMAIN-CONTAINING PROTEIN-RELATED-RELATED"/>
    <property type="match status" value="1"/>
</dbReference>
<feature type="chain" id="PRO_5046340558" description="EGF-like domain-containing protein" evidence="2">
    <location>
        <begin position="21"/>
        <end position="447"/>
    </location>
</feature>
<keyword evidence="1" id="KW-1015">Disulfide bond</keyword>
<dbReference type="PROSITE" id="PS01186">
    <property type="entry name" value="EGF_2"/>
    <property type="match status" value="2"/>
</dbReference>
<reference evidence="4 5" key="1">
    <citation type="journal article" date="2023" name="Commun. Biol.">
        <title>Genome analysis of Parmales, the sister group of diatoms, reveals the evolutionary specialization of diatoms from phago-mixotrophs to photoautotrophs.</title>
        <authorList>
            <person name="Ban H."/>
            <person name="Sato S."/>
            <person name="Yoshikawa S."/>
            <person name="Yamada K."/>
            <person name="Nakamura Y."/>
            <person name="Ichinomiya M."/>
            <person name="Sato N."/>
            <person name="Blanc-Mathieu R."/>
            <person name="Endo H."/>
            <person name="Kuwata A."/>
            <person name="Ogata H."/>
        </authorList>
    </citation>
    <scope>NUCLEOTIDE SEQUENCE [LARGE SCALE GENOMIC DNA]</scope>
</reference>
<dbReference type="EMBL" id="BRYB01004317">
    <property type="protein sequence ID" value="GMI29054.1"/>
    <property type="molecule type" value="Genomic_DNA"/>
</dbReference>
<dbReference type="InterPro" id="IPR053331">
    <property type="entry name" value="EGF-like_comC"/>
</dbReference>
<comment type="caution">
    <text evidence="4">The sequence shown here is derived from an EMBL/GenBank/DDBJ whole genome shotgun (WGS) entry which is preliminary data.</text>
</comment>
<gene>
    <name evidence="4" type="ORF">TeGR_g5585</name>
</gene>
<feature type="domain" description="EGF-like" evidence="3">
    <location>
        <begin position="393"/>
        <end position="428"/>
    </location>
</feature>
<keyword evidence="2" id="KW-0732">Signal</keyword>
<accession>A0ABQ6MMD3</accession>
<evidence type="ECO:0000313" key="4">
    <source>
        <dbReference type="EMBL" id="GMI29054.1"/>
    </source>
</evidence>
<comment type="caution">
    <text evidence="1">Lacks conserved residue(s) required for the propagation of feature annotation.</text>
</comment>
<evidence type="ECO:0000313" key="5">
    <source>
        <dbReference type="Proteomes" id="UP001165060"/>
    </source>
</evidence>
<feature type="signal peptide" evidence="2">
    <location>
        <begin position="1"/>
        <end position="20"/>
    </location>
</feature>
<dbReference type="Gene3D" id="2.10.25.10">
    <property type="entry name" value="Laminin"/>
    <property type="match status" value="1"/>
</dbReference>